<name>A0ABQ1R2G5_9ALTE</name>
<dbReference type="EMBL" id="BMGJ01000002">
    <property type="protein sequence ID" value="GGD55687.1"/>
    <property type="molecule type" value="Genomic_DNA"/>
</dbReference>
<evidence type="ECO:0000313" key="2">
    <source>
        <dbReference type="Proteomes" id="UP000614272"/>
    </source>
</evidence>
<reference evidence="2" key="1">
    <citation type="journal article" date="2019" name="Int. J. Syst. Evol. Microbiol.">
        <title>The Global Catalogue of Microorganisms (GCM) 10K type strain sequencing project: providing services to taxonomists for standard genome sequencing and annotation.</title>
        <authorList>
            <consortium name="The Broad Institute Genomics Platform"/>
            <consortium name="The Broad Institute Genome Sequencing Center for Infectious Disease"/>
            <person name="Wu L."/>
            <person name="Ma J."/>
        </authorList>
    </citation>
    <scope>NUCLEOTIDE SEQUENCE [LARGE SCALE GENOMIC DNA]</scope>
    <source>
        <strain evidence="2">CGMCC 1.12923</strain>
    </source>
</reference>
<gene>
    <name evidence="1" type="ORF">GCM10011357_09150</name>
</gene>
<dbReference type="Proteomes" id="UP000614272">
    <property type="component" value="Unassembled WGS sequence"/>
</dbReference>
<dbReference type="PROSITE" id="PS51257">
    <property type="entry name" value="PROKAR_LIPOPROTEIN"/>
    <property type="match status" value="1"/>
</dbReference>
<protein>
    <recommendedName>
        <fullName evidence="3">Lipoprotein</fullName>
    </recommendedName>
</protein>
<sequence>MIAKGTIILTIVLLLSSCGKSEAEKIAQQKEEKELYNRCVSLGVKYFKEIGSYPTLKSAPNKGRHAIEVARERCKKAPKTAFL</sequence>
<proteinExistence type="predicted"/>
<organism evidence="1 2">
    <name type="scientific">Lacimicrobium alkaliphilum</name>
    <dbReference type="NCBI Taxonomy" id="1526571"/>
    <lineage>
        <taxon>Bacteria</taxon>
        <taxon>Pseudomonadati</taxon>
        <taxon>Pseudomonadota</taxon>
        <taxon>Gammaproteobacteria</taxon>
        <taxon>Alteromonadales</taxon>
        <taxon>Alteromonadaceae</taxon>
        <taxon>Lacimicrobium</taxon>
    </lineage>
</organism>
<accession>A0ABQ1R2G5</accession>
<comment type="caution">
    <text evidence="1">The sequence shown here is derived from an EMBL/GenBank/DDBJ whole genome shotgun (WGS) entry which is preliminary data.</text>
</comment>
<evidence type="ECO:0000313" key="1">
    <source>
        <dbReference type="EMBL" id="GGD55687.1"/>
    </source>
</evidence>
<evidence type="ECO:0008006" key="3">
    <source>
        <dbReference type="Google" id="ProtNLM"/>
    </source>
</evidence>
<dbReference type="RefSeq" id="WP_099036473.1">
    <property type="nucleotide sequence ID" value="NZ_BMGJ01000002.1"/>
</dbReference>
<keyword evidence="2" id="KW-1185">Reference proteome</keyword>